<feature type="region of interest" description="Disordered" evidence="1">
    <location>
        <begin position="115"/>
        <end position="140"/>
    </location>
</feature>
<proteinExistence type="predicted"/>
<dbReference type="STRING" id="94130.A0A2Z6S7Y3"/>
<evidence type="ECO:0000259" key="3">
    <source>
        <dbReference type="PROSITE" id="PS51294"/>
    </source>
</evidence>
<gene>
    <name evidence="5" type="ORF">RCL2_001598800</name>
    <name evidence="4" type="ORF">RclHR1_08630002</name>
</gene>
<dbReference type="EMBL" id="BLAL01000183">
    <property type="protein sequence ID" value="GES89072.1"/>
    <property type="molecule type" value="Genomic_DNA"/>
</dbReference>
<sequence>MAGNQQQQQQRKGKWSPDEDNLLRSLVAQYSVDGEDIDWFILEQNFNGMRDSKQIRERWVNHLNPSIKKRKFNDSEIKIIEDECSKHKFKWAKIAKKIPNSTPLMVKNFYNNRLKKKNKPNRKQNNPSTTMPIITLNNFN</sequence>
<evidence type="ECO:0000313" key="5">
    <source>
        <dbReference type="EMBL" id="GES89072.1"/>
    </source>
</evidence>
<reference evidence="5" key="2">
    <citation type="submission" date="2019-10" db="EMBL/GenBank/DDBJ databases">
        <title>Conservation and host-specific expression of non-tandemly repeated heterogenous ribosome RNA gene in arbuscular mycorrhizal fungi.</title>
        <authorList>
            <person name="Maeda T."/>
            <person name="Kobayashi Y."/>
            <person name="Nakagawa T."/>
            <person name="Ezawa T."/>
            <person name="Yamaguchi K."/>
            <person name="Bino T."/>
            <person name="Nishimoto Y."/>
            <person name="Shigenobu S."/>
            <person name="Kawaguchi M."/>
        </authorList>
    </citation>
    <scope>NUCLEOTIDE SEQUENCE</scope>
    <source>
        <strain evidence="5">HR1</strain>
    </source>
</reference>
<dbReference type="GO" id="GO:0005634">
    <property type="term" value="C:nucleus"/>
    <property type="evidence" value="ECO:0007669"/>
    <property type="project" value="TreeGrafter"/>
</dbReference>
<dbReference type="SUPFAM" id="SSF46689">
    <property type="entry name" value="Homeodomain-like"/>
    <property type="match status" value="1"/>
</dbReference>
<comment type="caution">
    <text evidence="4">The sequence shown here is derived from an EMBL/GenBank/DDBJ whole genome shotgun (WGS) entry which is preliminary data.</text>
</comment>
<dbReference type="Proteomes" id="UP000615446">
    <property type="component" value="Unassembled WGS sequence"/>
</dbReference>
<dbReference type="GO" id="GO:0000981">
    <property type="term" value="F:DNA-binding transcription factor activity, RNA polymerase II-specific"/>
    <property type="evidence" value="ECO:0007669"/>
    <property type="project" value="TreeGrafter"/>
</dbReference>
<dbReference type="SMART" id="SM00717">
    <property type="entry name" value="SANT"/>
    <property type="match status" value="2"/>
</dbReference>
<protein>
    <submittedName>
        <fullName evidence="5">Homeodomain-like protein</fullName>
    </submittedName>
</protein>
<dbReference type="GO" id="GO:0000978">
    <property type="term" value="F:RNA polymerase II cis-regulatory region sequence-specific DNA binding"/>
    <property type="evidence" value="ECO:0007669"/>
    <property type="project" value="TreeGrafter"/>
</dbReference>
<evidence type="ECO:0000313" key="4">
    <source>
        <dbReference type="EMBL" id="GBC09143.1"/>
    </source>
</evidence>
<accession>A0A2Z6S7Y3</accession>
<keyword evidence="5" id="KW-0371">Homeobox</keyword>
<keyword evidence="6" id="KW-1185">Reference proteome</keyword>
<dbReference type="EMBL" id="BEXD01004274">
    <property type="protein sequence ID" value="GBC09143.1"/>
    <property type="molecule type" value="Genomic_DNA"/>
</dbReference>
<dbReference type="PANTHER" id="PTHR45614">
    <property type="entry name" value="MYB PROTEIN-RELATED"/>
    <property type="match status" value="1"/>
</dbReference>
<dbReference type="PANTHER" id="PTHR45614:SF25">
    <property type="entry name" value="MYB PROTEIN"/>
    <property type="match status" value="1"/>
</dbReference>
<evidence type="ECO:0000256" key="1">
    <source>
        <dbReference type="SAM" id="MobiDB-lite"/>
    </source>
</evidence>
<evidence type="ECO:0000313" key="6">
    <source>
        <dbReference type="Proteomes" id="UP000247702"/>
    </source>
</evidence>
<reference evidence="4 6" key="1">
    <citation type="submission" date="2017-11" db="EMBL/GenBank/DDBJ databases">
        <title>The genome of Rhizophagus clarus HR1 reveals common genetic basis of auxotrophy among arbuscular mycorrhizal fungi.</title>
        <authorList>
            <person name="Kobayashi Y."/>
        </authorList>
    </citation>
    <scope>NUCLEOTIDE SEQUENCE [LARGE SCALE GENOMIC DNA]</scope>
    <source>
        <strain evidence="4 6">HR1</strain>
    </source>
</reference>
<dbReference type="InterPro" id="IPR001005">
    <property type="entry name" value="SANT/Myb"/>
</dbReference>
<dbReference type="PROSITE" id="PS51294">
    <property type="entry name" value="HTH_MYB"/>
    <property type="match status" value="1"/>
</dbReference>
<dbReference type="Proteomes" id="UP000247702">
    <property type="component" value="Unassembled WGS sequence"/>
</dbReference>
<dbReference type="OrthoDB" id="2143914at2759"/>
<keyword evidence="5" id="KW-0238">DNA-binding</keyword>
<dbReference type="InterPro" id="IPR050560">
    <property type="entry name" value="MYB_TF"/>
</dbReference>
<evidence type="ECO:0000259" key="2">
    <source>
        <dbReference type="PROSITE" id="PS50090"/>
    </source>
</evidence>
<dbReference type="InterPro" id="IPR009057">
    <property type="entry name" value="Homeodomain-like_sf"/>
</dbReference>
<dbReference type="AlphaFoldDB" id="A0A2Z6S7Y3"/>
<dbReference type="CDD" id="cd00167">
    <property type="entry name" value="SANT"/>
    <property type="match status" value="2"/>
</dbReference>
<dbReference type="InterPro" id="IPR017930">
    <property type="entry name" value="Myb_dom"/>
</dbReference>
<dbReference type="Pfam" id="PF13921">
    <property type="entry name" value="Myb_DNA-bind_6"/>
    <property type="match status" value="1"/>
</dbReference>
<name>A0A2Z6S7Y3_9GLOM</name>
<organism evidence="4 6">
    <name type="scientific">Rhizophagus clarus</name>
    <dbReference type="NCBI Taxonomy" id="94130"/>
    <lineage>
        <taxon>Eukaryota</taxon>
        <taxon>Fungi</taxon>
        <taxon>Fungi incertae sedis</taxon>
        <taxon>Mucoromycota</taxon>
        <taxon>Glomeromycotina</taxon>
        <taxon>Glomeromycetes</taxon>
        <taxon>Glomerales</taxon>
        <taxon>Glomeraceae</taxon>
        <taxon>Rhizophagus</taxon>
    </lineage>
</organism>
<feature type="domain" description="HTH myb-type" evidence="3">
    <location>
        <begin position="11"/>
        <end position="67"/>
    </location>
</feature>
<dbReference type="PROSITE" id="PS50090">
    <property type="entry name" value="MYB_LIKE"/>
    <property type="match status" value="1"/>
</dbReference>
<feature type="domain" description="Myb-like" evidence="2">
    <location>
        <begin position="7"/>
        <end position="63"/>
    </location>
</feature>
<feature type="compositionally biased region" description="Polar residues" evidence="1">
    <location>
        <begin position="128"/>
        <end position="140"/>
    </location>
</feature>
<dbReference type="Gene3D" id="1.10.10.60">
    <property type="entry name" value="Homeodomain-like"/>
    <property type="match status" value="2"/>
</dbReference>